<feature type="transmembrane region" description="Helical" evidence="1">
    <location>
        <begin position="225"/>
        <end position="242"/>
    </location>
</feature>
<feature type="transmembrane region" description="Helical" evidence="1">
    <location>
        <begin position="268"/>
        <end position="292"/>
    </location>
</feature>
<evidence type="ECO:0000313" key="2">
    <source>
        <dbReference type="EMBL" id="MCD5314061.1"/>
    </source>
</evidence>
<feature type="transmembrane region" description="Helical" evidence="1">
    <location>
        <begin position="96"/>
        <end position="113"/>
    </location>
</feature>
<protein>
    <submittedName>
        <fullName evidence="2">Uncharacterized protein</fullName>
    </submittedName>
</protein>
<feature type="transmembrane region" description="Helical" evidence="1">
    <location>
        <begin position="152"/>
        <end position="171"/>
    </location>
</feature>
<keyword evidence="1" id="KW-1133">Transmembrane helix</keyword>
<reference evidence="2" key="1">
    <citation type="submission" date="2021-11" db="EMBL/GenBank/DDBJ databases">
        <title>Streptomyces corallinus and Kineosporia corallina sp. nov., two new coral-derived marine actinobacteria.</title>
        <authorList>
            <person name="Buangrab K."/>
            <person name="Sutthacheep M."/>
            <person name="Yeemin T."/>
            <person name="Harunari E."/>
            <person name="Igarashi Y."/>
            <person name="Sripreechasak P."/>
            <person name="Kanchanasin P."/>
            <person name="Tanasupawat S."/>
            <person name="Phongsopitanun W."/>
        </authorList>
    </citation>
    <scope>NUCLEOTIDE SEQUENCE</scope>
    <source>
        <strain evidence="2">JCM 31032</strain>
    </source>
</reference>
<dbReference type="Proteomes" id="UP001138997">
    <property type="component" value="Unassembled WGS sequence"/>
</dbReference>
<keyword evidence="3" id="KW-1185">Reference proteome</keyword>
<keyword evidence="1" id="KW-0472">Membrane</keyword>
<organism evidence="2 3">
    <name type="scientific">Kineosporia babensis</name>
    <dbReference type="NCBI Taxonomy" id="499548"/>
    <lineage>
        <taxon>Bacteria</taxon>
        <taxon>Bacillati</taxon>
        <taxon>Actinomycetota</taxon>
        <taxon>Actinomycetes</taxon>
        <taxon>Kineosporiales</taxon>
        <taxon>Kineosporiaceae</taxon>
        <taxon>Kineosporia</taxon>
    </lineage>
</organism>
<accession>A0A9X1NIY5</accession>
<keyword evidence="1" id="KW-0812">Transmembrane</keyword>
<dbReference type="RefSeq" id="WP_231446279.1">
    <property type="nucleotide sequence ID" value="NZ_JAJOMB010000014.1"/>
</dbReference>
<proteinExistence type="predicted"/>
<dbReference type="EMBL" id="JAJOMB010000014">
    <property type="protein sequence ID" value="MCD5314061.1"/>
    <property type="molecule type" value="Genomic_DNA"/>
</dbReference>
<gene>
    <name evidence="2" type="ORF">LR394_24440</name>
</gene>
<feature type="transmembrane region" description="Helical" evidence="1">
    <location>
        <begin position="65"/>
        <end position="84"/>
    </location>
</feature>
<evidence type="ECO:0000313" key="3">
    <source>
        <dbReference type="Proteomes" id="UP001138997"/>
    </source>
</evidence>
<comment type="caution">
    <text evidence="2">The sequence shown here is derived from an EMBL/GenBank/DDBJ whole genome shotgun (WGS) entry which is preliminary data.</text>
</comment>
<feature type="transmembrane region" description="Helical" evidence="1">
    <location>
        <begin position="34"/>
        <end position="53"/>
    </location>
</feature>
<evidence type="ECO:0000256" key="1">
    <source>
        <dbReference type="SAM" id="Phobius"/>
    </source>
</evidence>
<feature type="transmembrane region" description="Helical" evidence="1">
    <location>
        <begin position="183"/>
        <end position="205"/>
    </location>
</feature>
<name>A0A9X1NIY5_9ACTN</name>
<sequence>MTLTWPASGGIAAQRQRLQDDAAQDGLPESLARGLFWLPLTSLLLLVGSAVFFRPEYDKLLHEDWPVEWAQFAGCLFVCFLALMSVRPALRRGQPVLAVALLLGGLAWFFLAGEEISWAQRVFGWATPEGFEGNRQAETNLHNFNSGFDPEALFRGIQVVIGLVMVGLSLYGRLGNVRPDSFWRIVAPALCTIPLFLTIAGYRFLALFVPESFGFFGRLQEWAEFCQYAGLTVALSGIYFAVRPASEPTGETARHASRNSGQRDWRQLLVPAVIVLAITVVFAVLTPFSGIVPGNAPGQGN</sequence>
<dbReference type="AlphaFoldDB" id="A0A9X1NIY5"/>